<organism evidence="3 4">
    <name type="scientific">Virgisporangium ochraceum</name>
    <dbReference type="NCBI Taxonomy" id="65505"/>
    <lineage>
        <taxon>Bacteria</taxon>
        <taxon>Bacillati</taxon>
        <taxon>Actinomycetota</taxon>
        <taxon>Actinomycetes</taxon>
        <taxon>Micromonosporales</taxon>
        <taxon>Micromonosporaceae</taxon>
        <taxon>Virgisporangium</taxon>
    </lineage>
</organism>
<accession>A0A8J3ZQA3</accession>
<dbReference type="Proteomes" id="UP000635606">
    <property type="component" value="Unassembled WGS sequence"/>
</dbReference>
<evidence type="ECO:0000313" key="3">
    <source>
        <dbReference type="EMBL" id="GIJ65585.1"/>
    </source>
</evidence>
<dbReference type="EMBL" id="BOPH01000006">
    <property type="protein sequence ID" value="GIJ65585.1"/>
    <property type="molecule type" value="Genomic_DNA"/>
</dbReference>
<dbReference type="NCBIfam" id="NF040712">
    <property type="entry name" value="SepH"/>
    <property type="match status" value="1"/>
</dbReference>
<feature type="domain" description="DUF3071" evidence="2">
    <location>
        <begin position="1"/>
        <end position="170"/>
    </location>
</feature>
<feature type="region of interest" description="Disordered" evidence="1">
    <location>
        <begin position="194"/>
        <end position="481"/>
    </location>
</feature>
<comment type="caution">
    <text evidence="3">The sequence shown here is derived from an EMBL/GenBank/DDBJ whole genome shotgun (WGS) entry which is preliminary data.</text>
</comment>
<keyword evidence="4" id="KW-1185">Reference proteome</keyword>
<evidence type="ECO:0000259" key="2">
    <source>
        <dbReference type="Pfam" id="PF11268"/>
    </source>
</evidence>
<proteinExistence type="predicted"/>
<dbReference type="InterPro" id="IPR021421">
    <property type="entry name" value="DUF3071"/>
</dbReference>
<feature type="compositionally biased region" description="Basic and acidic residues" evidence="1">
    <location>
        <begin position="359"/>
        <end position="373"/>
    </location>
</feature>
<dbReference type="AlphaFoldDB" id="A0A8J3ZQA3"/>
<evidence type="ECO:0000256" key="1">
    <source>
        <dbReference type="SAM" id="MobiDB-lite"/>
    </source>
</evidence>
<feature type="compositionally biased region" description="Low complexity" evidence="1">
    <location>
        <begin position="329"/>
        <end position="340"/>
    </location>
</feature>
<feature type="region of interest" description="Disordered" evidence="1">
    <location>
        <begin position="40"/>
        <end position="64"/>
    </location>
</feature>
<name>A0A8J3ZQA3_9ACTN</name>
<feature type="compositionally biased region" description="Polar residues" evidence="1">
    <location>
        <begin position="53"/>
        <end position="62"/>
    </location>
</feature>
<reference evidence="3" key="1">
    <citation type="submission" date="2021-01" db="EMBL/GenBank/DDBJ databases">
        <title>Whole genome shotgun sequence of Virgisporangium ochraceum NBRC 16418.</title>
        <authorList>
            <person name="Komaki H."/>
            <person name="Tamura T."/>
        </authorList>
    </citation>
    <scope>NUCLEOTIDE SEQUENCE</scope>
    <source>
        <strain evidence="3">NBRC 16418</strain>
    </source>
</reference>
<dbReference type="Pfam" id="PF11268">
    <property type="entry name" value="DUF3071"/>
    <property type="match status" value="1"/>
</dbReference>
<evidence type="ECO:0000313" key="4">
    <source>
        <dbReference type="Proteomes" id="UP000635606"/>
    </source>
</evidence>
<gene>
    <name evidence="3" type="ORF">Voc01_005020</name>
</gene>
<feature type="compositionally biased region" description="Basic and acidic residues" evidence="1">
    <location>
        <begin position="247"/>
        <end position="328"/>
    </location>
</feature>
<sequence>MRPVRFVALSEDGQAFVLADEVGRLLALPIDDRVSTALRLERTPGSGPAPVPTSETGASSLSPRDIQARIRAGESADDVARVAGVPVDRVLRYAGPVLQERAMLAQHARRTKLRSSPKGASLAEVVDSRLGQHGIDSEKISWDAYRRDDGTWRVIARWPSGKATAQAVWELDKSRQHVTPHDDMAQYLCAERPAPGSAEAAPAVPGRGDPRYEATRGGHDVMRPSADTARRDRPGRGLGPAEPAALRPDRLRPDPLRPDSRRPDTLRPDPARPDSGRPDSGRTDSGRTDSGRTDSGRPDTLRPEGRPDRLRPDPLRPDAAPDRLRPDARPAAAGPGAEPATSEEQAAGQGRPQLPAALDRSRPERPDPIRSGRDALLASLERPLGTPRDAAPAERAAPHDPPRRARGAAALIGAPVPTASPFEDDPDGPVDAPSVPSLAVLRPRLKSQPEGPARGGDDKPRKRLPSWDDVLFGSAPARESS</sequence>
<dbReference type="InterPro" id="IPR047682">
    <property type="entry name" value="SepH-like"/>
</dbReference>
<protein>
    <recommendedName>
        <fullName evidence="2">DUF3071 domain-containing protein</fullName>
    </recommendedName>
</protein>
<feature type="compositionally biased region" description="Basic and acidic residues" evidence="1">
    <location>
        <begin position="208"/>
        <end position="235"/>
    </location>
</feature>